<evidence type="ECO:0000313" key="1">
    <source>
        <dbReference type="EMBL" id="PRQ55329.1"/>
    </source>
</evidence>
<name>A0A2P6S9K8_ROSCH</name>
<protein>
    <submittedName>
        <fullName evidence="1">Uncharacterized protein</fullName>
    </submittedName>
</protein>
<dbReference type="Proteomes" id="UP000238479">
    <property type="component" value="Chromosome 1"/>
</dbReference>
<comment type="caution">
    <text evidence="1">The sequence shown here is derived from an EMBL/GenBank/DDBJ whole genome shotgun (WGS) entry which is preliminary data.</text>
</comment>
<reference evidence="1 2" key="1">
    <citation type="journal article" date="2018" name="Nat. Genet.">
        <title>The Rosa genome provides new insights in the design of modern roses.</title>
        <authorList>
            <person name="Bendahmane M."/>
        </authorList>
    </citation>
    <scope>NUCLEOTIDE SEQUENCE [LARGE SCALE GENOMIC DNA]</scope>
    <source>
        <strain evidence="2">cv. Old Blush</strain>
    </source>
</reference>
<accession>A0A2P6S9K8</accession>
<sequence length="54" mass="6340">MNELMQNPQSQIFISHPRTTFLLLLLSPLCLNPVPSRFWIHVRAWPRSPKCIPN</sequence>
<organism evidence="1 2">
    <name type="scientific">Rosa chinensis</name>
    <name type="common">China rose</name>
    <dbReference type="NCBI Taxonomy" id="74649"/>
    <lineage>
        <taxon>Eukaryota</taxon>
        <taxon>Viridiplantae</taxon>
        <taxon>Streptophyta</taxon>
        <taxon>Embryophyta</taxon>
        <taxon>Tracheophyta</taxon>
        <taxon>Spermatophyta</taxon>
        <taxon>Magnoliopsida</taxon>
        <taxon>eudicotyledons</taxon>
        <taxon>Gunneridae</taxon>
        <taxon>Pentapetalae</taxon>
        <taxon>rosids</taxon>
        <taxon>fabids</taxon>
        <taxon>Rosales</taxon>
        <taxon>Rosaceae</taxon>
        <taxon>Rosoideae</taxon>
        <taxon>Rosoideae incertae sedis</taxon>
        <taxon>Rosa</taxon>
    </lineage>
</organism>
<proteinExistence type="predicted"/>
<dbReference type="EMBL" id="PDCK01000039">
    <property type="protein sequence ID" value="PRQ55329.1"/>
    <property type="molecule type" value="Genomic_DNA"/>
</dbReference>
<keyword evidence="2" id="KW-1185">Reference proteome</keyword>
<dbReference type="AlphaFoldDB" id="A0A2P6S9K8"/>
<gene>
    <name evidence="1" type="ORF">RchiOBHm_Chr1g0323381</name>
</gene>
<evidence type="ECO:0000313" key="2">
    <source>
        <dbReference type="Proteomes" id="UP000238479"/>
    </source>
</evidence>
<dbReference type="Gramene" id="PRQ55329">
    <property type="protein sequence ID" value="PRQ55329"/>
    <property type="gene ID" value="RchiOBHm_Chr1g0323381"/>
</dbReference>